<dbReference type="Proteomes" id="UP000681041">
    <property type="component" value="Chromosome"/>
</dbReference>
<reference evidence="1" key="1">
    <citation type="submission" date="2020-07" db="EMBL/GenBank/DDBJ databases">
        <title>Methanobacterium. sp. MethCan genome.</title>
        <authorList>
            <person name="Postec A."/>
            <person name="Quemeneur M."/>
        </authorList>
    </citation>
    <scope>NUCLEOTIDE SEQUENCE</scope>
    <source>
        <strain evidence="1">MethCAN</strain>
    </source>
</reference>
<dbReference type="OrthoDB" id="359162at2157"/>
<dbReference type="RefSeq" id="WP_211533550.1">
    <property type="nucleotide sequence ID" value="NZ_CP058560.1"/>
</dbReference>
<evidence type="ECO:0000313" key="2">
    <source>
        <dbReference type="Proteomes" id="UP000681041"/>
    </source>
</evidence>
<sequence length="74" mass="9001">MSTKSVYSIRIPKEYRDMMEEMDDINWQEEIRKLAMDLIQKKCKHKLLKEAKKLRNEMKTIESAKLIREDRSAR</sequence>
<evidence type="ECO:0008006" key="3">
    <source>
        <dbReference type="Google" id="ProtNLM"/>
    </source>
</evidence>
<organism evidence="1 2">
    <name type="scientific">Methanobacterium alkalithermotolerans</name>
    <dbReference type="NCBI Taxonomy" id="2731220"/>
    <lineage>
        <taxon>Archaea</taxon>
        <taxon>Methanobacteriati</taxon>
        <taxon>Methanobacteriota</taxon>
        <taxon>Methanomada group</taxon>
        <taxon>Methanobacteria</taxon>
        <taxon>Methanobacteriales</taxon>
        <taxon>Methanobacteriaceae</taxon>
        <taxon>Methanobacterium</taxon>
    </lineage>
</organism>
<accession>A0A8T8K288</accession>
<gene>
    <name evidence="1" type="ORF">HYG87_01890</name>
</gene>
<keyword evidence="2" id="KW-1185">Reference proteome</keyword>
<dbReference type="GeneID" id="64819476"/>
<name>A0A8T8K288_9EURY</name>
<dbReference type="AlphaFoldDB" id="A0A8T8K288"/>
<protein>
    <recommendedName>
        <fullName evidence="3">CopG family transcriptional regulator</fullName>
    </recommendedName>
</protein>
<dbReference type="InterPro" id="IPR039709">
    <property type="entry name" value="VapB3-like"/>
</dbReference>
<evidence type="ECO:0000313" key="1">
    <source>
        <dbReference type="EMBL" id="QUH22606.1"/>
    </source>
</evidence>
<dbReference type="PANTHER" id="PTHR42244:SF2">
    <property type="entry name" value="ANTITOXIN VAPB3-RELATED"/>
    <property type="match status" value="1"/>
</dbReference>
<dbReference type="KEGG" id="meme:HYG87_01890"/>
<dbReference type="EMBL" id="CP058560">
    <property type="protein sequence ID" value="QUH22606.1"/>
    <property type="molecule type" value="Genomic_DNA"/>
</dbReference>
<proteinExistence type="predicted"/>
<dbReference type="PANTHER" id="PTHR42244">
    <property type="entry name" value="ANTITOXIN VAPB3-RELATED"/>
    <property type="match status" value="1"/>
</dbReference>